<dbReference type="InterPro" id="IPR032635">
    <property type="entry name" value="Anti_2"/>
</dbReference>
<keyword evidence="6" id="KW-0564">Palmitate</keyword>
<sequence>MTVRLPVRLLLIPALASALLVSGCQNNDGSGGMNKENVGTVLGGIGGAVLGAQFGKGTGQLVGVAAGALAGAYLGNQIGSSLDKADKAEMEKASNRATTAPIGQPISWRNPDSGNSGTVTPTREGTASNGDYCREFQQSVTVGGKTEQAFGTACRQPDGSWKVVNG</sequence>
<evidence type="ECO:0000256" key="9">
    <source>
        <dbReference type="SAM" id="SignalP"/>
    </source>
</evidence>
<evidence type="ECO:0000313" key="12">
    <source>
        <dbReference type="EMBL" id="QDO96677.1"/>
    </source>
</evidence>
<name>A0A516GYU3_9PROT</name>
<dbReference type="PANTHER" id="PTHR35603:SF2">
    <property type="entry name" value="OUTER MEMBRANE LIPOPROTEIN"/>
    <property type="match status" value="1"/>
</dbReference>
<evidence type="ECO:0000259" key="10">
    <source>
        <dbReference type="Pfam" id="PF05433"/>
    </source>
</evidence>
<keyword evidence="4 9" id="KW-0732">Signal</keyword>
<dbReference type="PROSITE" id="PS51257">
    <property type="entry name" value="PROKAR_LIPOPROTEIN"/>
    <property type="match status" value="1"/>
</dbReference>
<evidence type="ECO:0000256" key="1">
    <source>
        <dbReference type="ARBA" id="ARBA00004459"/>
    </source>
</evidence>
<dbReference type="InterPro" id="IPR051407">
    <property type="entry name" value="Bact_OM_lipoprot/Surf_antigen"/>
</dbReference>
<feature type="region of interest" description="Disordered" evidence="8">
    <location>
        <begin position="95"/>
        <end position="131"/>
    </location>
</feature>
<evidence type="ECO:0000256" key="4">
    <source>
        <dbReference type="ARBA" id="ARBA00022729"/>
    </source>
</evidence>
<feature type="domain" description="Glycine zipper 2TM" evidence="10">
    <location>
        <begin position="38"/>
        <end position="79"/>
    </location>
</feature>
<feature type="compositionally biased region" description="Polar residues" evidence="8">
    <location>
        <begin position="110"/>
        <end position="129"/>
    </location>
</feature>
<dbReference type="OrthoDB" id="5402098at2"/>
<dbReference type="EMBL" id="CP041636">
    <property type="protein sequence ID" value="QDO96677.1"/>
    <property type="molecule type" value="Genomic_DNA"/>
</dbReference>
<feature type="domain" description="Surface antigen" evidence="11">
    <location>
        <begin position="84"/>
        <end position="165"/>
    </location>
</feature>
<dbReference type="Pfam" id="PF16998">
    <property type="entry name" value="17kDa_Anti_2"/>
    <property type="match status" value="1"/>
</dbReference>
<keyword evidence="13" id="KW-1185">Reference proteome</keyword>
<keyword evidence="5" id="KW-0472">Membrane</keyword>
<organism evidence="12 13">
    <name type="scientific">Ferrovibrio terrae</name>
    <dbReference type="NCBI Taxonomy" id="2594003"/>
    <lineage>
        <taxon>Bacteria</taxon>
        <taxon>Pseudomonadati</taxon>
        <taxon>Pseudomonadota</taxon>
        <taxon>Alphaproteobacteria</taxon>
        <taxon>Rhodospirillales</taxon>
        <taxon>Rhodospirillaceae</taxon>
        <taxon>Ferrovibrio</taxon>
    </lineage>
</organism>
<protein>
    <recommendedName>
        <fullName evidence="3">17 kDa surface antigen</fullName>
    </recommendedName>
</protein>
<dbReference type="RefSeq" id="WP_144067658.1">
    <property type="nucleotide sequence ID" value="NZ_CP041636.1"/>
</dbReference>
<comment type="subcellular location">
    <subcellularLocation>
        <location evidence="1">Cell outer membrane</location>
        <topology evidence="1">Lipid-anchor</topology>
    </subcellularLocation>
</comment>
<dbReference type="InterPro" id="IPR016364">
    <property type="entry name" value="Surface_antigen_Rickettsia"/>
</dbReference>
<evidence type="ECO:0000256" key="6">
    <source>
        <dbReference type="ARBA" id="ARBA00023139"/>
    </source>
</evidence>
<dbReference type="GO" id="GO:0009279">
    <property type="term" value="C:cell outer membrane"/>
    <property type="evidence" value="ECO:0007669"/>
    <property type="project" value="UniProtKB-SubCell"/>
</dbReference>
<dbReference type="PANTHER" id="PTHR35603">
    <property type="match status" value="1"/>
</dbReference>
<dbReference type="AlphaFoldDB" id="A0A516GYU3"/>
<dbReference type="InterPro" id="IPR008816">
    <property type="entry name" value="Gly_zipper_2TM_dom"/>
</dbReference>
<dbReference type="PIRSF" id="PIRSF002721">
    <property type="entry name" value="Surface_antigen_Rickettsia"/>
    <property type="match status" value="1"/>
</dbReference>
<dbReference type="Pfam" id="PF05433">
    <property type="entry name" value="Rick_17kDa_Anti"/>
    <property type="match status" value="1"/>
</dbReference>
<evidence type="ECO:0000256" key="8">
    <source>
        <dbReference type="SAM" id="MobiDB-lite"/>
    </source>
</evidence>
<evidence type="ECO:0000256" key="2">
    <source>
        <dbReference type="ARBA" id="ARBA00008681"/>
    </source>
</evidence>
<evidence type="ECO:0000313" key="13">
    <source>
        <dbReference type="Proteomes" id="UP000317496"/>
    </source>
</evidence>
<evidence type="ECO:0000256" key="3">
    <source>
        <dbReference type="ARBA" id="ARBA00015281"/>
    </source>
</evidence>
<comment type="similarity">
    <text evidence="2">Belongs to the rickettsiale 17 kDa surface antigen family.</text>
</comment>
<feature type="chain" id="PRO_5022098049" description="17 kDa surface antigen" evidence="9">
    <location>
        <begin position="19"/>
        <end position="166"/>
    </location>
</feature>
<dbReference type="KEGG" id="fer:FNB15_05005"/>
<proteinExistence type="inferred from homology"/>
<dbReference type="Proteomes" id="UP000317496">
    <property type="component" value="Chromosome"/>
</dbReference>
<evidence type="ECO:0000259" key="11">
    <source>
        <dbReference type="Pfam" id="PF16998"/>
    </source>
</evidence>
<accession>A0A516GYU3</accession>
<feature type="signal peptide" evidence="9">
    <location>
        <begin position="1"/>
        <end position="18"/>
    </location>
</feature>
<evidence type="ECO:0000256" key="7">
    <source>
        <dbReference type="ARBA" id="ARBA00023288"/>
    </source>
</evidence>
<evidence type="ECO:0000256" key="5">
    <source>
        <dbReference type="ARBA" id="ARBA00023136"/>
    </source>
</evidence>
<gene>
    <name evidence="12" type="ORF">FNB15_05005</name>
</gene>
<keyword evidence="7" id="KW-0449">Lipoprotein</keyword>
<reference evidence="12 13" key="1">
    <citation type="submission" date="2019-07" db="EMBL/GenBank/DDBJ databases">
        <title>Genome sequencing for Ferrovibrio sp. K5.</title>
        <authorList>
            <person name="Park S.-J."/>
        </authorList>
    </citation>
    <scope>NUCLEOTIDE SEQUENCE [LARGE SCALE GENOMIC DNA]</scope>
    <source>
        <strain evidence="12 13">K5</strain>
    </source>
</reference>